<dbReference type="GO" id="GO:0005886">
    <property type="term" value="C:plasma membrane"/>
    <property type="evidence" value="ECO:0007669"/>
    <property type="project" value="UniProtKB-SubCell"/>
</dbReference>
<dbReference type="PANTHER" id="PTHR42755:SF1">
    <property type="entry name" value="3-DEOXY-D-MANNO-OCTULOSONIC ACID TRANSFERASE, MITOCHONDRIAL-RELATED"/>
    <property type="match status" value="1"/>
</dbReference>
<comment type="catalytic activity">
    <reaction evidence="7 8">
        <text>lipid IVA (E. coli) + CMP-3-deoxy-beta-D-manno-octulosonate = alpha-Kdo-(2-&gt;6)-lipid IVA (E. coli) + CMP + H(+)</text>
        <dbReference type="Rhea" id="RHEA:28066"/>
        <dbReference type="ChEBI" id="CHEBI:15378"/>
        <dbReference type="ChEBI" id="CHEBI:58603"/>
        <dbReference type="ChEBI" id="CHEBI:60364"/>
        <dbReference type="ChEBI" id="CHEBI:60377"/>
        <dbReference type="ChEBI" id="CHEBI:85987"/>
        <dbReference type="EC" id="2.4.99.12"/>
    </reaction>
</comment>
<keyword evidence="8" id="KW-1003">Cell membrane</keyword>
<proteinExistence type="inferred from homology"/>
<name>A0A5A9Z7Z0_9RHOB</name>
<dbReference type="UniPathway" id="UPA00958"/>
<dbReference type="InterPro" id="IPR038107">
    <property type="entry name" value="Glycos_transf_N_sf"/>
</dbReference>
<dbReference type="GO" id="GO:0009245">
    <property type="term" value="P:lipid A biosynthetic process"/>
    <property type="evidence" value="ECO:0007669"/>
    <property type="project" value="TreeGrafter"/>
</dbReference>
<evidence type="ECO:0000259" key="9">
    <source>
        <dbReference type="Pfam" id="PF04413"/>
    </source>
</evidence>
<evidence type="ECO:0000313" key="10">
    <source>
        <dbReference type="EMBL" id="KAA0913281.1"/>
    </source>
</evidence>
<keyword evidence="5 8" id="KW-0808">Transferase</keyword>
<dbReference type="EC" id="2.4.99.12" evidence="3 8"/>
<evidence type="ECO:0000256" key="4">
    <source>
        <dbReference type="ARBA" id="ARBA00019077"/>
    </source>
</evidence>
<accession>A0A5A9Z7Z0</accession>
<comment type="subcellular location">
    <subcellularLocation>
        <location evidence="8">Cell membrane</location>
    </subcellularLocation>
</comment>
<organism evidence="10 11">
    <name type="scientific">Aquicoccus porphyridii</name>
    <dbReference type="NCBI Taxonomy" id="1852029"/>
    <lineage>
        <taxon>Bacteria</taxon>
        <taxon>Pseudomonadati</taxon>
        <taxon>Pseudomonadota</taxon>
        <taxon>Alphaproteobacteria</taxon>
        <taxon>Rhodobacterales</taxon>
        <taxon>Paracoccaceae</taxon>
        <taxon>Aquicoccus</taxon>
    </lineage>
</organism>
<evidence type="ECO:0000256" key="3">
    <source>
        <dbReference type="ARBA" id="ARBA00012621"/>
    </source>
</evidence>
<comment type="similarity">
    <text evidence="8">Belongs to the glycosyltransferase group 1 family.</text>
</comment>
<dbReference type="SUPFAM" id="SSF53756">
    <property type="entry name" value="UDP-Glycosyltransferase/glycogen phosphorylase"/>
    <property type="match status" value="1"/>
</dbReference>
<evidence type="ECO:0000256" key="1">
    <source>
        <dbReference type="ARBA" id="ARBA00003394"/>
    </source>
</evidence>
<comment type="caution">
    <text evidence="10">The sequence shown here is derived from an EMBL/GenBank/DDBJ whole genome shotgun (WGS) entry which is preliminary data.</text>
</comment>
<comment type="pathway">
    <text evidence="2 8">Bacterial outer membrane biogenesis; LPS core biosynthesis.</text>
</comment>
<evidence type="ECO:0000256" key="8">
    <source>
        <dbReference type="RuleBase" id="RU365103"/>
    </source>
</evidence>
<reference evidence="10 11" key="1">
    <citation type="submission" date="2019-07" db="EMBL/GenBank/DDBJ databases">
        <title>Aquicoccus porphyridii gen. nov., sp. nov., isolated from a small marine red alga, Porphyridium marinum.</title>
        <authorList>
            <person name="Liu L."/>
        </authorList>
    </citation>
    <scope>NUCLEOTIDE SEQUENCE [LARGE SCALE GENOMIC DNA]</scope>
    <source>
        <strain evidence="10 11">L1 8-17</strain>
    </source>
</reference>
<dbReference type="RefSeq" id="WP_111368721.1">
    <property type="nucleotide sequence ID" value="NZ_VINQ01000010.1"/>
</dbReference>
<protein>
    <recommendedName>
        <fullName evidence="4 8">3-deoxy-D-manno-octulosonic acid transferase</fullName>
        <shortName evidence="8">Kdo transferase</shortName>
        <ecNumber evidence="3 8">2.4.99.12</ecNumber>
    </recommendedName>
    <alternativeName>
        <fullName evidence="6 8">Lipid IV(A) 3-deoxy-D-manno-octulosonic acid transferase</fullName>
    </alternativeName>
</protein>
<keyword evidence="11" id="KW-1185">Reference proteome</keyword>
<dbReference type="EMBL" id="VINQ01000010">
    <property type="protein sequence ID" value="KAA0913281.1"/>
    <property type="molecule type" value="Genomic_DNA"/>
</dbReference>
<evidence type="ECO:0000256" key="5">
    <source>
        <dbReference type="ARBA" id="ARBA00022679"/>
    </source>
</evidence>
<dbReference type="Gene3D" id="3.40.50.11720">
    <property type="entry name" value="3-Deoxy-D-manno-octulosonic-acid transferase, N-terminal domain"/>
    <property type="match status" value="1"/>
</dbReference>
<dbReference type="Gene3D" id="3.40.50.2000">
    <property type="entry name" value="Glycogen Phosphorylase B"/>
    <property type="match status" value="1"/>
</dbReference>
<feature type="domain" description="3-deoxy-D-manno-octulosonic-acid transferase N-terminal" evidence="9">
    <location>
        <begin position="18"/>
        <end position="177"/>
    </location>
</feature>
<keyword evidence="8" id="KW-0472">Membrane</keyword>
<comment type="function">
    <text evidence="1 8">Involved in lipopolysaccharide (LPS) biosynthesis. Catalyzes the transfer of 3-deoxy-D-manno-octulosonate (Kdo) residue(s) from CMP-Kdo to lipid IV(A), the tetraacyldisaccharide-1,4'-bisphosphate precursor of lipid A.</text>
</comment>
<evidence type="ECO:0000256" key="2">
    <source>
        <dbReference type="ARBA" id="ARBA00004713"/>
    </source>
</evidence>
<dbReference type="GO" id="GO:0009244">
    <property type="term" value="P:lipopolysaccharide core region biosynthetic process"/>
    <property type="evidence" value="ECO:0007669"/>
    <property type="project" value="UniProtKB-UniRule"/>
</dbReference>
<evidence type="ECO:0000313" key="11">
    <source>
        <dbReference type="Proteomes" id="UP000325291"/>
    </source>
</evidence>
<dbReference type="InterPro" id="IPR007507">
    <property type="entry name" value="Glycos_transf_N"/>
</dbReference>
<keyword evidence="8" id="KW-0448">Lipopolysaccharide biosynthesis</keyword>
<dbReference type="GO" id="GO:0043842">
    <property type="term" value="F:Kdo transferase activity"/>
    <property type="evidence" value="ECO:0007669"/>
    <property type="project" value="UniProtKB-EC"/>
</dbReference>
<evidence type="ECO:0000256" key="6">
    <source>
        <dbReference type="ARBA" id="ARBA00031445"/>
    </source>
</evidence>
<dbReference type="InterPro" id="IPR039901">
    <property type="entry name" value="Kdotransferase"/>
</dbReference>
<dbReference type="AlphaFoldDB" id="A0A5A9Z7Z0"/>
<evidence type="ECO:0000256" key="7">
    <source>
        <dbReference type="ARBA" id="ARBA00049183"/>
    </source>
</evidence>
<dbReference type="PANTHER" id="PTHR42755">
    <property type="entry name" value="3-DEOXY-MANNO-OCTULOSONATE CYTIDYLYLTRANSFERASE"/>
    <property type="match status" value="1"/>
</dbReference>
<gene>
    <name evidence="10" type="ORF">FLO80_13425</name>
</gene>
<dbReference type="Pfam" id="PF04413">
    <property type="entry name" value="Glycos_transf_N"/>
    <property type="match status" value="1"/>
</dbReference>
<dbReference type="Proteomes" id="UP000325291">
    <property type="component" value="Unassembled WGS sequence"/>
</dbReference>
<sequence>MAYAGKGQKTDNAVVQDRPDGPLIWGHATSPSRAAALLQLGARLRAQRADFNLLLTTPTPDPSPDHLHRGDIWQVLPEDTTAATARFLDHWRPDIGLWTGGYFRPVLIEQAKRRELPMILIDACEEGFNAPHQRWLPEILRSNLESFDSIFARSGTAAQKLRRLGVAEEALTVTGPLQEGGNALPCNESEREEMARILAGRPVWLAAMAQPEEVPTILEAHRMSSRMAHRQLLILVPDDETRGPEFRTLLDEQGFAPAIRSAGEKPNEGTQVLLADTRGEMGLWYRLAPVSFMASSLVPGFGGRNPFEPAALGSAILYGPNVSRYRAAYTRFTNAGAAISIKDSTTLSAALHQLAAPDRVAQMAAAGWEVASEGAEATDRIIDLLQDMLDLMEAG</sequence>